<dbReference type="GO" id="GO:0006508">
    <property type="term" value="P:proteolysis"/>
    <property type="evidence" value="ECO:0007669"/>
    <property type="project" value="InterPro"/>
</dbReference>
<dbReference type="Pfam" id="PF19290">
    <property type="entry name" value="PmbA_TldD_2nd"/>
    <property type="match status" value="1"/>
</dbReference>
<feature type="domain" description="Metalloprotease TldD/E central" evidence="4">
    <location>
        <begin position="120"/>
        <end position="227"/>
    </location>
</feature>
<dbReference type="InterPro" id="IPR002510">
    <property type="entry name" value="Metalloprtase-TldD/E_N"/>
</dbReference>
<name>M7PKE2_9GAMM</name>
<comment type="caution">
    <text evidence="5">The sequence shown here is derived from an EMBL/GenBank/DDBJ whole genome shotgun (WGS) entry which is preliminary data.</text>
</comment>
<dbReference type="PANTHER" id="PTHR43421">
    <property type="entry name" value="METALLOPROTEASE PMBA"/>
    <property type="match status" value="1"/>
</dbReference>
<dbReference type="Proteomes" id="UP000012019">
    <property type="component" value="Unassembled WGS sequence"/>
</dbReference>
<evidence type="ECO:0000313" key="6">
    <source>
        <dbReference type="Proteomes" id="UP000012019"/>
    </source>
</evidence>
<dbReference type="GO" id="GO:0008237">
    <property type="term" value="F:metallopeptidase activity"/>
    <property type="evidence" value="ECO:0007669"/>
    <property type="project" value="InterPro"/>
</dbReference>
<dbReference type="GO" id="GO:0005829">
    <property type="term" value="C:cytosol"/>
    <property type="evidence" value="ECO:0007669"/>
    <property type="project" value="TreeGrafter"/>
</dbReference>
<dbReference type="Pfam" id="PF19289">
    <property type="entry name" value="PmbA_TldD_3rd"/>
    <property type="match status" value="1"/>
</dbReference>
<gene>
    <name evidence="5" type="ORF">MPL1_00577</name>
</gene>
<dbReference type="AlphaFoldDB" id="M7PKE2"/>
<reference evidence="5 6" key="1">
    <citation type="journal article" date="2013" name="Genome Announc.">
        <title>Draft Genome Sequence of Methylophaga lonarensis MPLT, a Haloalkaliphilic (Non-Methane-Utilizing) Methylotroph.</title>
        <authorList>
            <person name="Shetty S.A."/>
            <person name="Marathe N.P."/>
            <person name="Munot H."/>
            <person name="Antony C.P."/>
            <person name="Dhotre D.P."/>
            <person name="Murrell J.C."/>
            <person name="Shouche Y.S."/>
        </authorList>
    </citation>
    <scope>NUCLEOTIDE SEQUENCE [LARGE SCALE GENOMIC DNA]</scope>
    <source>
        <strain evidence="5 6">MPL</strain>
    </source>
</reference>
<feature type="domain" description="Metalloprotease TldD/E C-terminal" evidence="3">
    <location>
        <begin position="234"/>
        <end position="442"/>
    </location>
</feature>
<dbReference type="InterPro" id="IPR045569">
    <property type="entry name" value="Metalloprtase-TldD/E_C"/>
</dbReference>
<dbReference type="Pfam" id="PF01523">
    <property type="entry name" value="PmbA_TldD_1st"/>
    <property type="match status" value="1"/>
</dbReference>
<evidence type="ECO:0000256" key="1">
    <source>
        <dbReference type="ARBA" id="ARBA00005836"/>
    </source>
</evidence>
<evidence type="ECO:0000259" key="2">
    <source>
        <dbReference type="Pfam" id="PF01523"/>
    </source>
</evidence>
<dbReference type="EMBL" id="APHR01000002">
    <property type="protein sequence ID" value="EMR14330.1"/>
    <property type="molecule type" value="Genomic_DNA"/>
</dbReference>
<dbReference type="InterPro" id="IPR045570">
    <property type="entry name" value="Metalloprtase-TldD/E_cen_dom"/>
</dbReference>
<dbReference type="InterPro" id="IPR047657">
    <property type="entry name" value="PmbA"/>
</dbReference>
<dbReference type="InterPro" id="IPR035068">
    <property type="entry name" value="TldD/PmbA_N"/>
</dbReference>
<dbReference type="OrthoDB" id="9803618at2"/>
<proteinExistence type="inferred from homology"/>
<evidence type="ECO:0000259" key="3">
    <source>
        <dbReference type="Pfam" id="PF19289"/>
    </source>
</evidence>
<keyword evidence="6" id="KW-1185">Reference proteome</keyword>
<protein>
    <submittedName>
        <fullName evidence="5">TldE/PmbA protein</fullName>
    </submittedName>
</protein>
<dbReference type="SUPFAM" id="SSF111283">
    <property type="entry name" value="Putative modulator of DNA gyrase, PmbA/TldD"/>
    <property type="match status" value="1"/>
</dbReference>
<dbReference type="PANTHER" id="PTHR43421:SF1">
    <property type="entry name" value="METALLOPROTEASE PMBA"/>
    <property type="match status" value="1"/>
</dbReference>
<comment type="similarity">
    <text evidence="1">Belongs to the peptidase U62 family.</text>
</comment>
<evidence type="ECO:0000259" key="4">
    <source>
        <dbReference type="Pfam" id="PF19290"/>
    </source>
</evidence>
<dbReference type="NCBIfam" id="NF008268">
    <property type="entry name" value="PRK11040.1"/>
    <property type="match status" value="1"/>
</dbReference>
<sequence>MSQQKNIEALQSAAEFVLKEAKRLGASAAEAGVSHSQGLSVTVRQGDVETLEHNNDTGLAVTVYFGQSKASASSSDLRPDALTETVSRACSIAKHTQPDPYAGLADAALMATQIPDLSLYHPWALEADEAIAMAMQCEQAGRDFDQRISNSEGASISSHHGQRVYANSHGFSGQVKSSRHSISCTLIASDSEGMQRDYWYDVARDASDLSSAVQVGQTAAQHTLRRLDAKEITTGQYPVIFAAEIASSLFGQLIAAIRGSAQYRQSSFLLDHLGRQIFPEFIHIHEQPHLLKGLGSAAFDGEGVATQARDIVVDGVLQGYVLDSYSARKLNMQTTANAGGVHNLTIDTGDLDFAGLLKEMDRGVIVTETMGMGSNIVTGDYSQGAAGFWVEDGQIQYPIDEFTIAGRLPDMFMGIQAIANDVDLRGNTRTGSVWIDRMTVAGQG</sequence>
<evidence type="ECO:0000313" key="5">
    <source>
        <dbReference type="EMBL" id="EMR14330.1"/>
    </source>
</evidence>
<dbReference type="eggNOG" id="COG0312">
    <property type="taxonomic scope" value="Bacteria"/>
</dbReference>
<organism evidence="5 6">
    <name type="scientific">Methylophaga lonarensis MPL</name>
    <dbReference type="NCBI Taxonomy" id="1286106"/>
    <lineage>
        <taxon>Bacteria</taxon>
        <taxon>Pseudomonadati</taxon>
        <taxon>Pseudomonadota</taxon>
        <taxon>Gammaproteobacteria</taxon>
        <taxon>Thiotrichales</taxon>
        <taxon>Piscirickettsiaceae</taxon>
        <taxon>Methylophaga</taxon>
    </lineage>
</organism>
<dbReference type="Gene3D" id="3.30.2290.10">
    <property type="entry name" value="PmbA/TldD superfamily"/>
    <property type="match status" value="1"/>
</dbReference>
<dbReference type="RefSeq" id="WP_009725183.1">
    <property type="nucleotide sequence ID" value="NZ_APHR01000002.1"/>
</dbReference>
<feature type="domain" description="Metalloprotease TldD/E N-terminal" evidence="2">
    <location>
        <begin position="29"/>
        <end position="93"/>
    </location>
</feature>
<dbReference type="PATRIC" id="fig|1286106.3.peg.114"/>
<dbReference type="InterPro" id="IPR036059">
    <property type="entry name" value="TldD/PmbA_sf"/>
</dbReference>
<dbReference type="STRING" id="1286106.MPL1_00577"/>
<accession>M7PKE2</accession>